<evidence type="ECO:0000313" key="2">
    <source>
        <dbReference type="EMBL" id="TLS48577.1"/>
    </source>
</evidence>
<keyword evidence="2" id="KW-0121">Carboxypeptidase</keyword>
<gene>
    <name evidence="2" type="ORF">FE782_30035</name>
</gene>
<dbReference type="AlphaFoldDB" id="A0A5R9FX55"/>
<dbReference type="CDD" id="cd14852">
    <property type="entry name" value="LD-carboxypeptidase"/>
    <property type="match status" value="1"/>
</dbReference>
<dbReference type="InterPro" id="IPR003709">
    <property type="entry name" value="VanY-like_core_dom"/>
</dbReference>
<reference evidence="2 3" key="1">
    <citation type="submission" date="2019-05" db="EMBL/GenBank/DDBJ databases">
        <authorList>
            <person name="Narsing Rao M.P."/>
            <person name="Li W.J."/>
        </authorList>
    </citation>
    <scope>NUCLEOTIDE SEQUENCE [LARGE SCALE GENOMIC DNA]</scope>
    <source>
        <strain evidence="2 3">SYSU_K30003</strain>
    </source>
</reference>
<dbReference type="OrthoDB" id="9792074at2"/>
<keyword evidence="2" id="KW-0378">Hydrolase</keyword>
<dbReference type="InterPro" id="IPR009045">
    <property type="entry name" value="Zn_M74/Hedgehog-like"/>
</dbReference>
<keyword evidence="2" id="KW-0645">Protease</keyword>
<sequence length="183" mass="20529">MLFVNKEHPLDAKYKPDDLVVPDVKFSFDGDNPKKQLQRVAAEALEALFAQAEEDGIELRAVSGYRSYATQKAIFERNASIKGEEEANRTSAYPGQSEHQTGLAMDVSAASVNYALEEAFGETVEGIWLAENAASHGFIIRYPKDKEDVTGYKYEPWHLRYVGVDIAEFVTEQGLTLEEFLEE</sequence>
<protein>
    <submittedName>
        <fullName evidence="2">D-alanyl-D-alanine carboxypeptidase family protein</fullName>
    </submittedName>
</protein>
<dbReference type="SUPFAM" id="SSF55166">
    <property type="entry name" value="Hedgehog/DD-peptidase"/>
    <property type="match status" value="1"/>
</dbReference>
<proteinExistence type="predicted"/>
<accession>A0A5R9FX55</accession>
<dbReference type="GO" id="GO:0006508">
    <property type="term" value="P:proteolysis"/>
    <property type="evidence" value="ECO:0007669"/>
    <property type="project" value="InterPro"/>
</dbReference>
<evidence type="ECO:0000313" key="3">
    <source>
        <dbReference type="Proteomes" id="UP000309676"/>
    </source>
</evidence>
<comment type="caution">
    <text evidence="2">The sequence shown here is derived from an EMBL/GenBank/DDBJ whole genome shotgun (WGS) entry which is preliminary data.</text>
</comment>
<keyword evidence="3" id="KW-1185">Reference proteome</keyword>
<dbReference type="InterPro" id="IPR052179">
    <property type="entry name" value="DD-CPase-like"/>
</dbReference>
<evidence type="ECO:0000259" key="1">
    <source>
        <dbReference type="Pfam" id="PF02557"/>
    </source>
</evidence>
<dbReference type="Gene3D" id="3.30.1380.10">
    <property type="match status" value="1"/>
</dbReference>
<feature type="domain" description="D-alanyl-D-alanine carboxypeptidase-like core" evidence="1">
    <location>
        <begin position="35"/>
        <end position="163"/>
    </location>
</feature>
<dbReference type="PANTHER" id="PTHR34385">
    <property type="entry name" value="D-ALANYL-D-ALANINE CARBOXYPEPTIDASE"/>
    <property type="match status" value="1"/>
</dbReference>
<dbReference type="EMBL" id="VCIW01000033">
    <property type="protein sequence ID" value="TLS48577.1"/>
    <property type="molecule type" value="Genomic_DNA"/>
</dbReference>
<dbReference type="PANTHER" id="PTHR34385:SF1">
    <property type="entry name" value="PEPTIDOGLYCAN L-ALANYL-D-GLUTAMATE ENDOPEPTIDASE CWLK"/>
    <property type="match status" value="1"/>
</dbReference>
<organism evidence="2 3">
    <name type="scientific">Paenibacillus antri</name>
    <dbReference type="NCBI Taxonomy" id="2582848"/>
    <lineage>
        <taxon>Bacteria</taxon>
        <taxon>Bacillati</taxon>
        <taxon>Bacillota</taxon>
        <taxon>Bacilli</taxon>
        <taxon>Bacillales</taxon>
        <taxon>Paenibacillaceae</taxon>
        <taxon>Paenibacillus</taxon>
    </lineage>
</organism>
<name>A0A5R9FX55_9BACL</name>
<dbReference type="Proteomes" id="UP000309676">
    <property type="component" value="Unassembled WGS sequence"/>
</dbReference>
<dbReference type="InterPro" id="IPR058193">
    <property type="entry name" value="VanY/YodJ_core_dom"/>
</dbReference>
<dbReference type="Pfam" id="PF02557">
    <property type="entry name" value="VanY"/>
    <property type="match status" value="1"/>
</dbReference>
<dbReference type="GO" id="GO:0004180">
    <property type="term" value="F:carboxypeptidase activity"/>
    <property type="evidence" value="ECO:0007669"/>
    <property type="project" value="UniProtKB-KW"/>
</dbReference>